<dbReference type="InterPro" id="IPR039177">
    <property type="entry name" value="SMG9"/>
</dbReference>
<organism evidence="4 5">
    <name type="scientific">Clydaea vesicula</name>
    <dbReference type="NCBI Taxonomy" id="447962"/>
    <lineage>
        <taxon>Eukaryota</taxon>
        <taxon>Fungi</taxon>
        <taxon>Fungi incertae sedis</taxon>
        <taxon>Chytridiomycota</taxon>
        <taxon>Chytridiomycota incertae sedis</taxon>
        <taxon>Chytridiomycetes</taxon>
        <taxon>Lobulomycetales</taxon>
        <taxon>Lobulomycetaceae</taxon>
        <taxon>Clydaea</taxon>
    </lineage>
</organism>
<dbReference type="AlphaFoldDB" id="A0AAD5XSM1"/>
<proteinExistence type="inferred from homology"/>
<comment type="similarity">
    <text evidence="1">Belongs to the SMG9 family.</text>
</comment>
<dbReference type="PANTHER" id="PTHR14270:SF0">
    <property type="entry name" value="NONSENSE-MEDIATED MRNA DECAY FACTOR SMG9"/>
    <property type="match status" value="1"/>
</dbReference>
<feature type="region of interest" description="Disordered" evidence="3">
    <location>
        <begin position="601"/>
        <end position="671"/>
    </location>
</feature>
<dbReference type="Proteomes" id="UP001211065">
    <property type="component" value="Unassembled WGS sequence"/>
</dbReference>
<feature type="compositionally biased region" description="Basic and acidic residues" evidence="3">
    <location>
        <begin position="17"/>
        <end position="26"/>
    </location>
</feature>
<feature type="region of interest" description="Disordered" evidence="3">
    <location>
        <begin position="320"/>
        <end position="340"/>
    </location>
</feature>
<evidence type="ECO:0000313" key="4">
    <source>
        <dbReference type="EMBL" id="KAJ3205972.1"/>
    </source>
</evidence>
<accession>A0AAD5XSM1</accession>
<dbReference type="SUPFAM" id="SSF52540">
    <property type="entry name" value="P-loop containing nucleoside triphosphate hydrolases"/>
    <property type="match status" value="1"/>
</dbReference>
<reference evidence="4" key="1">
    <citation type="submission" date="2020-05" db="EMBL/GenBank/DDBJ databases">
        <title>Phylogenomic resolution of chytrid fungi.</title>
        <authorList>
            <person name="Stajich J.E."/>
            <person name="Amses K."/>
            <person name="Simmons R."/>
            <person name="Seto K."/>
            <person name="Myers J."/>
            <person name="Bonds A."/>
            <person name="Quandt C.A."/>
            <person name="Barry K."/>
            <person name="Liu P."/>
            <person name="Grigoriev I."/>
            <person name="Longcore J.E."/>
            <person name="James T.Y."/>
        </authorList>
    </citation>
    <scope>NUCLEOTIDE SEQUENCE</scope>
    <source>
        <strain evidence="4">JEL0476</strain>
    </source>
</reference>
<protein>
    <submittedName>
        <fullName evidence="4">Smg-9, nonsense mediated mRNA decay factor</fullName>
    </submittedName>
</protein>
<keyword evidence="2" id="KW-0866">Nonsense-mediated mRNA decay</keyword>
<evidence type="ECO:0000256" key="1">
    <source>
        <dbReference type="ARBA" id="ARBA00007712"/>
    </source>
</evidence>
<name>A0AAD5XSM1_9FUNG</name>
<keyword evidence="5" id="KW-1185">Reference proteome</keyword>
<dbReference type="InterPro" id="IPR027417">
    <property type="entry name" value="P-loop_NTPase"/>
</dbReference>
<gene>
    <name evidence="4" type="primary">SMG9</name>
    <name evidence="4" type="ORF">HK099_000660</name>
</gene>
<evidence type="ECO:0000313" key="5">
    <source>
        <dbReference type="Proteomes" id="UP001211065"/>
    </source>
</evidence>
<dbReference type="PANTHER" id="PTHR14270">
    <property type="entry name" value="NONSENSE-MEDIATED MRNA DECAY FACTOR SMG9"/>
    <property type="match status" value="1"/>
</dbReference>
<feature type="region of interest" description="Disordered" evidence="3">
    <location>
        <begin position="254"/>
        <end position="308"/>
    </location>
</feature>
<comment type="caution">
    <text evidence="4">The sequence shown here is derived from an EMBL/GenBank/DDBJ whole genome shotgun (WGS) entry which is preliminary data.</text>
</comment>
<feature type="compositionally biased region" description="Low complexity" evidence="3">
    <location>
        <begin position="601"/>
        <end position="611"/>
    </location>
</feature>
<dbReference type="EMBL" id="JADGJW010001162">
    <property type="protein sequence ID" value="KAJ3205972.1"/>
    <property type="molecule type" value="Genomic_DNA"/>
</dbReference>
<feature type="region of interest" description="Disordered" evidence="3">
    <location>
        <begin position="1"/>
        <end position="31"/>
    </location>
</feature>
<dbReference type="GO" id="GO:0000184">
    <property type="term" value="P:nuclear-transcribed mRNA catabolic process, nonsense-mediated decay"/>
    <property type="evidence" value="ECO:0007669"/>
    <property type="project" value="UniProtKB-KW"/>
</dbReference>
<sequence length="671" mass="77801">MSDNNYSTRKKDRLRRQKEPNSKSKQPEFNPKVLLKQPVVQDFKPKEHKLSLGVDPIDIINNATKHLYFTSQRIKIFDDSLQLLSDRPSKLLSEKPGCFIIGMLGRSSVGKTTLTHYFTKMGNHDEINEINQNQKVASKDLSTIGIDLWITPEGVIILDTHPIFSKTVYNRCKTEVTPSTSQEQALFDNPDKWVEHNSIQLALFLISVCHVVIAVSDKPEDIEFWEFLKRVENLKKKGKEVEVKRPRKEFVRSRDGGYQELSREGKDDSRSRDGGYLELSRDGKKDISRSKDGKLDSRSRDGSKYDRDGNLLDEEKIFHSRKNSELSKENNSLSETKQAPPQEDFFPELIFIGNKIQNINFSTLKFQQHSEKFREFFKDSKFRTKGSIGLQQAFPKLYTTKNQNSNIYFLPLIKSKSANLIGTKATGSPPKSDAVVSETVNNNLNSIETILQNFSNFSLQEKNFKGQNDLIKNNNKSKNEEKKLKAHLDAFQMEDFFSTQKIETIFEEFEFLPERPPILIKILINQILEIPRFFDPTTPSQIFNSQQQIKKESTNLNNPSNFQVLKYYQMIEKEWFKTTCLIAEKMKKQNTLFDITIEKNSNSTSTTNMNNYYRDERGDFISGNTSREKDHHNRDNYRTNHDRSGSSGYRGGDKRSGKRDDSYKEKQRDRK</sequence>
<feature type="compositionally biased region" description="Basic and acidic residues" evidence="3">
    <location>
        <begin position="626"/>
        <end position="644"/>
    </location>
</feature>
<evidence type="ECO:0000256" key="2">
    <source>
        <dbReference type="ARBA" id="ARBA00023161"/>
    </source>
</evidence>
<feature type="compositionally biased region" description="Basic and acidic residues" evidence="3">
    <location>
        <begin position="651"/>
        <end position="671"/>
    </location>
</feature>
<evidence type="ECO:0000256" key="3">
    <source>
        <dbReference type="SAM" id="MobiDB-lite"/>
    </source>
</evidence>